<dbReference type="KEGG" id="marz:MARA_09260"/>
<feature type="transmembrane region" description="Helical" evidence="2">
    <location>
        <begin position="470"/>
        <end position="490"/>
    </location>
</feature>
<feature type="transmembrane region" description="Helical" evidence="2">
    <location>
        <begin position="188"/>
        <end position="207"/>
    </location>
</feature>
<evidence type="ECO:0000256" key="1">
    <source>
        <dbReference type="SAM" id="MobiDB-lite"/>
    </source>
</evidence>
<accession>A0A7I7RS72</accession>
<feature type="transmembrane region" description="Helical" evidence="2">
    <location>
        <begin position="368"/>
        <end position="387"/>
    </location>
</feature>
<protein>
    <recommendedName>
        <fullName evidence="5">Xanthine/uracil/vitamin C permease</fullName>
    </recommendedName>
</protein>
<keyword evidence="4" id="KW-1185">Reference proteome</keyword>
<proteinExistence type="predicted"/>
<keyword evidence="2" id="KW-1133">Transmembrane helix</keyword>
<dbReference type="RefSeq" id="WP_163917386.1">
    <property type="nucleotide sequence ID" value="NZ_AP022593.1"/>
</dbReference>
<reference evidence="3 4" key="1">
    <citation type="journal article" date="2019" name="Emerg. Microbes Infect.">
        <title>Comprehensive subspecies identification of 175 nontuberculous mycobacteria species based on 7547 genomic profiles.</title>
        <authorList>
            <person name="Matsumoto Y."/>
            <person name="Kinjo T."/>
            <person name="Motooka D."/>
            <person name="Nabeya D."/>
            <person name="Jung N."/>
            <person name="Uechi K."/>
            <person name="Horii T."/>
            <person name="Iida T."/>
            <person name="Fujita J."/>
            <person name="Nakamura S."/>
        </authorList>
    </citation>
    <scope>NUCLEOTIDE SEQUENCE [LARGE SCALE GENOMIC DNA]</scope>
    <source>
        <strain evidence="3 4">JCM 18538</strain>
    </source>
</reference>
<feature type="transmembrane region" description="Helical" evidence="2">
    <location>
        <begin position="139"/>
        <end position="159"/>
    </location>
</feature>
<name>A0A7I7RS72_9MYCO</name>
<gene>
    <name evidence="3" type="ORF">MARA_09260</name>
</gene>
<evidence type="ECO:0000256" key="2">
    <source>
        <dbReference type="SAM" id="Phobius"/>
    </source>
</evidence>
<evidence type="ECO:0000313" key="3">
    <source>
        <dbReference type="EMBL" id="BBY47458.1"/>
    </source>
</evidence>
<keyword evidence="2" id="KW-0472">Membrane</keyword>
<feature type="transmembrane region" description="Helical" evidence="2">
    <location>
        <begin position="446"/>
        <end position="465"/>
    </location>
</feature>
<dbReference type="PANTHER" id="PTHR31610:SF0">
    <property type="entry name" value="SLC26A_SULP TRANSPORTER DOMAIN-CONTAINING PROTEIN"/>
    <property type="match status" value="1"/>
</dbReference>
<feature type="transmembrane region" description="Helical" evidence="2">
    <location>
        <begin position="109"/>
        <end position="127"/>
    </location>
</feature>
<sequence>MSTDVTNTPVDPPPADQPDAATRTAIPWWTRGDTNAFFGLGFNILVNVLTLTGLMIGVVAVPAGDVLGTVLPALGVALILGNLYYTFLARSLARRENRSDVTALPYGPSVPHMFIVVFVVMLPVYLATDDPMQAWQAGLAWAFLIGIIVMIGAFVGPYIRKLTPRAAMLGTLAGISITFISMRPAAQIWEAAWIGLPVLAIILIGFFTDVKLPFGIPVGLAALLVGTAIGWIGGYMSAPDVAQAVSDIAIGVPDLRLDMLFSGLADLAPLLGTAIPLGVYNFTEAMSNVESAAAAGDDYNLRSVLLADGAGAVVGSAFGSPFPPAVYIGHPGWKDAGGRAGYSLASGVVIGILCFLGFFGVLDAVLPVPAIVPILLYIGLLIGAQAFQAVPRLHAVAVVAAILPNLAQWAHGLIDNALNAAGTSASEVGMEALNGAGVVYEGLKTLGEGAVLVGLILGAMVTFVLDKKFLYAAAAAAVGAVLSFVGLIHAPEVAWAANPPVALGYLFFGLVCALYWLLPGAKDPVVVDEADVVAGH</sequence>
<feature type="transmembrane region" description="Helical" evidence="2">
    <location>
        <begin position="309"/>
        <end position="328"/>
    </location>
</feature>
<evidence type="ECO:0000313" key="4">
    <source>
        <dbReference type="Proteomes" id="UP000467428"/>
    </source>
</evidence>
<feature type="transmembrane region" description="Helical" evidence="2">
    <location>
        <begin position="36"/>
        <end position="60"/>
    </location>
</feature>
<feature type="transmembrane region" description="Helical" evidence="2">
    <location>
        <begin position="502"/>
        <end position="518"/>
    </location>
</feature>
<organism evidence="3 4">
    <name type="scientific">Mycolicibacterium arabiense</name>
    <dbReference type="NCBI Taxonomy" id="1286181"/>
    <lineage>
        <taxon>Bacteria</taxon>
        <taxon>Bacillati</taxon>
        <taxon>Actinomycetota</taxon>
        <taxon>Actinomycetes</taxon>
        <taxon>Mycobacteriales</taxon>
        <taxon>Mycobacteriaceae</taxon>
        <taxon>Mycolicibacterium</taxon>
    </lineage>
</organism>
<feature type="transmembrane region" description="Helical" evidence="2">
    <location>
        <begin position="66"/>
        <end position="88"/>
    </location>
</feature>
<geneLocation type="plasmid" evidence="4">
    <name>pjcm18538 dna</name>
</geneLocation>
<feature type="region of interest" description="Disordered" evidence="1">
    <location>
        <begin position="1"/>
        <end position="20"/>
    </location>
</feature>
<dbReference type="Proteomes" id="UP000467428">
    <property type="component" value="Chromosome"/>
</dbReference>
<evidence type="ECO:0008006" key="5">
    <source>
        <dbReference type="Google" id="ProtNLM"/>
    </source>
</evidence>
<feature type="transmembrane region" description="Helical" evidence="2">
    <location>
        <begin position="166"/>
        <end position="182"/>
    </location>
</feature>
<dbReference type="PANTHER" id="PTHR31610">
    <property type="entry name" value="SLR0360 PROTEIN"/>
    <property type="match status" value="1"/>
</dbReference>
<dbReference type="AlphaFoldDB" id="A0A7I7RS72"/>
<feature type="transmembrane region" description="Helical" evidence="2">
    <location>
        <begin position="214"/>
        <end position="233"/>
    </location>
</feature>
<keyword evidence="2" id="KW-0812">Transmembrane</keyword>
<dbReference type="EMBL" id="AP022593">
    <property type="protein sequence ID" value="BBY47458.1"/>
    <property type="molecule type" value="Genomic_DNA"/>
</dbReference>
<feature type="transmembrane region" description="Helical" evidence="2">
    <location>
        <begin position="340"/>
        <end position="362"/>
    </location>
</feature>